<reference evidence="3 4" key="1">
    <citation type="submission" date="2018-05" db="EMBL/GenBank/DDBJ databases">
        <title>Brumimicrobium oceani sp. nov., isolated from coastal sediment.</title>
        <authorList>
            <person name="Kou Y."/>
        </authorList>
    </citation>
    <scope>NUCLEOTIDE SEQUENCE [LARGE SCALE GENOMIC DNA]</scope>
    <source>
        <strain evidence="3 4">C305</strain>
    </source>
</reference>
<protein>
    <submittedName>
        <fullName evidence="3">GH3 auxin-responsive promoter</fullName>
    </submittedName>
</protein>
<accession>A0A2U2XBI2</accession>
<dbReference type="RefSeq" id="WP_109359861.1">
    <property type="nucleotide sequence ID" value="NZ_QFRJ01000008.1"/>
</dbReference>
<dbReference type="Pfam" id="PF23571">
    <property type="entry name" value="GH3_M"/>
    <property type="match status" value="1"/>
</dbReference>
<reference evidence="3 4" key="2">
    <citation type="submission" date="2018-05" db="EMBL/GenBank/DDBJ databases">
        <authorList>
            <person name="Lanie J.A."/>
            <person name="Ng W.-L."/>
            <person name="Kazmierczak K.M."/>
            <person name="Andrzejewski T.M."/>
            <person name="Davidsen T.M."/>
            <person name="Wayne K.J."/>
            <person name="Tettelin H."/>
            <person name="Glass J.I."/>
            <person name="Rusch D."/>
            <person name="Podicherti R."/>
            <person name="Tsui H.-C.T."/>
            <person name="Winkler M.E."/>
        </authorList>
    </citation>
    <scope>NUCLEOTIDE SEQUENCE [LARGE SCALE GENOMIC DNA]</scope>
    <source>
        <strain evidence="3 4">C305</strain>
    </source>
</reference>
<name>A0A2U2XBI2_9FLAO</name>
<dbReference type="InterPro" id="IPR004993">
    <property type="entry name" value="GH3"/>
</dbReference>
<dbReference type="GO" id="GO:0016881">
    <property type="term" value="F:acid-amino acid ligase activity"/>
    <property type="evidence" value="ECO:0007669"/>
    <property type="project" value="TreeGrafter"/>
</dbReference>
<dbReference type="GO" id="GO:0005737">
    <property type="term" value="C:cytoplasm"/>
    <property type="evidence" value="ECO:0007669"/>
    <property type="project" value="TreeGrafter"/>
</dbReference>
<evidence type="ECO:0000259" key="1">
    <source>
        <dbReference type="Pfam" id="PF23571"/>
    </source>
</evidence>
<feature type="domain" description="GH3 middle" evidence="1">
    <location>
        <begin position="297"/>
        <end position="363"/>
    </location>
</feature>
<evidence type="ECO:0000259" key="2">
    <source>
        <dbReference type="Pfam" id="PF23572"/>
    </source>
</evidence>
<dbReference type="PANTHER" id="PTHR31901">
    <property type="entry name" value="GH3 DOMAIN-CONTAINING PROTEIN"/>
    <property type="match status" value="1"/>
</dbReference>
<dbReference type="EMBL" id="QFRJ01000008">
    <property type="protein sequence ID" value="PWH85159.1"/>
    <property type="molecule type" value="Genomic_DNA"/>
</dbReference>
<gene>
    <name evidence="3" type="ORF">DIT68_11015</name>
</gene>
<dbReference type="Pfam" id="PF23572">
    <property type="entry name" value="GH3_C"/>
    <property type="match status" value="1"/>
</dbReference>
<organism evidence="3 4">
    <name type="scientific">Brumimicrobium oceani</name>
    <dbReference type="NCBI Taxonomy" id="2100725"/>
    <lineage>
        <taxon>Bacteria</taxon>
        <taxon>Pseudomonadati</taxon>
        <taxon>Bacteroidota</taxon>
        <taxon>Flavobacteriia</taxon>
        <taxon>Flavobacteriales</taxon>
        <taxon>Crocinitomicaceae</taxon>
        <taxon>Brumimicrobium</taxon>
    </lineage>
</organism>
<dbReference type="OrthoDB" id="5678283at2"/>
<evidence type="ECO:0000313" key="4">
    <source>
        <dbReference type="Proteomes" id="UP000245370"/>
    </source>
</evidence>
<dbReference type="AlphaFoldDB" id="A0A2U2XBI2"/>
<dbReference type="PANTHER" id="PTHR31901:SF9">
    <property type="entry name" value="GH3 DOMAIN-CONTAINING PROTEIN"/>
    <property type="match status" value="1"/>
</dbReference>
<dbReference type="Pfam" id="PF03321">
    <property type="entry name" value="GH3"/>
    <property type="match status" value="1"/>
</dbReference>
<dbReference type="Proteomes" id="UP000245370">
    <property type="component" value="Unassembled WGS sequence"/>
</dbReference>
<evidence type="ECO:0000313" key="3">
    <source>
        <dbReference type="EMBL" id="PWH85159.1"/>
    </source>
</evidence>
<feature type="domain" description="GH3 C-terminal" evidence="2">
    <location>
        <begin position="388"/>
        <end position="492"/>
    </location>
</feature>
<keyword evidence="4" id="KW-1185">Reference proteome</keyword>
<proteinExistence type="predicted"/>
<sequence length="506" mass="58593">MAFVGTFLKNTTRVGYNYGVKRKANNIEQSVVLTDLLNKAKKTKFGVDYDFNRLLQDEDICDAFRKNVPIFTYETFYNPYIIEQLEGGTNIAWPSKINNFALSSGTTTGTSKRIPVSDQMLKQFQKTTLEQLVQLHELDLPSSFFQSTVLTVGGSTKLKEINNYFEGDLSGILQKNKRFLYRLFSKPGSKISQMTDWNSKLDEIVKNAKKWDVGVVAGAPSWVLILLERIVKTYKVDNIHQIWPNFRIFLHGGVFLETYEHRIKALCSNSVFFKNTYLASEGFFAYQKSPANSSMTLLTSHGVYYEFIDEKYFGLLRADGDLSQFPTYMLNELKENVSYGLVITTSSGLWRYFMGDIIKFTDLEKLELKIVGRVKHTLNIVGEHLSLENMNKAVQRTNEKFNISSEEYCVLPAKKDDRHCWYIGSDHTVDVQKYSVYLNQMLEEINDDYKSVRKYLLKAPRVKMIPVERFYEYMQLKGKLGAQHKFPRVLNKVQALEWESFLIRKI</sequence>
<comment type="caution">
    <text evidence="3">The sequence shown here is derived from an EMBL/GenBank/DDBJ whole genome shotgun (WGS) entry which is preliminary data.</text>
</comment>
<dbReference type="InterPro" id="IPR055378">
    <property type="entry name" value="GH3_C"/>
</dbReference>
<dbReference type="InterPro" id="IPR055377">
    <property type="entry name" value="GH3_M"/>
</dbReference>